<feature type="transmembrane region" description="Helical" evidence="2">
    <location>
        <begin position="920"/>
        <end position="940"/>
    </location>
</feature>
<feature type="compositionally biased region" description="Low complexity" evidence="1">
    <location>
        <begin position="339"/>
        <end position="353"/>
    </location>
</feature>
<evidence type="ECO:0000313" key="3">
    <source>
        <dbReference type="EMBL" id="SCL93353.1"/>
    </source>
</evidence>
<feature type="compositionally biased region" description="Basic and acidic residues" evidence="1">
    <location>
        <begin position="506"/>
        <end position="519"/>
    </location>
</feature>
<name>A0A1D3LA57_PLACU</name>
<sequence>MDKHKLMCKFLIEADSYFDGKNVNTEKINKHSTIKGYCRNGDCKTNEAGINALTTYIFKEFKRSIEINDYNEYDECFLMWLSDKLFKMYYDSKGKDAKKGFVYLITLNQAYAKYLEKHKGILDYWTLFDMIKDLKEANLKYMSEFYKLLNNICNTIVDYENNGTKSTKLFKNSVGCRRQYRILYNNISECKSYLDLLNKLKGIYDDFRSSAIRENGSNNNLAAKLQTLTTPNGVEMGAVRSFKSYKFSNQKCYPPKKNTKPKKQDPPRLPPSSKEEPPPPPLNQLKDSQRETPPSSQSSNALPKIKTGESRSSDVQDASENNPKTSDNSEGKTKDASGDKGSSSSGTENPGGESSDKSSEGSNGDKKDLQIDQSTTQDNSQEQHEDLTTSGGSVDNSPKDKGSTDNTMEHQQNDSLGSNPKEKPQDIQKGTPPLQEPETKELEPPNLTIPQPEQQQPQPSGQPEDNQRETSQPSASKPELKNGQRTSDIPPKGASNEQKDSGGGTEHQKRPQSDSKDHAQTPVPNKRGSDDVPGGDSGGSKYGEKDIDNGPLNPGGVQGDQRNSNDGSSGGSEDSNGGEGDTDKRTLNTGGEQDNKGGSGVKSGKKGDQAGSTHGSVAGGTDINKEGANGGQGVTSSGPGVSGGGAGIPVSGKGGTHNVQGDSGGGKGNGTGVSGGGQTSTNGGVGDPGTNQGGGSGGGSGSEQGGSDSPPVENGTQSMPGEPFNTGSFIFKISLKGMEKLNDAINSFEMIKNKFIGATQYIYNLYNTTLPSIKNGFNKSIDFFNGIINSISIDFKQVDPPAGSDNNKSESGGTGSGSPAPDDPPPPPKGLDQTSQSSQTLQTSQDPQNSLLPKPKEQIDAPKLPQDPPGNQHSDQNDQEEPQKPAGVPVIKSEHPVSEVKGNETIGIGDIYIFKGYKQFVILTIVLLIPIALAIMYKYLSFGRRNELKKKNNMKKVINMVGVNKTAKMVINSTDGKKQIQIIIKSSSQKKQTKKSINFVYGEKSPSLNIYQLMQADPVPFINLFFLLIFFVYKRKRDFIE</sequence>
<feature type="compositionally biased region" description="Polar residues" evidence="1">
    <location>
        <begin position="371"/>
        <end position="380"/>
    </location>
</feature>
<feature type="compositionally biased region" description="Polar residues" evidence="1">
    <location>
        <begin position="315"/>
        <end position="326"/>
    </location>
</feature>
<gene>
    <name evidence="3" type="ORF">PCHCB_000547900</name>
</gene>
<dbReference type="Pfam" id="PF06022">
    <property type="entry name" value="Cir_Bir_Yir"/>
    <property type="match status" value="1"/>
</dbReference>
<dbReference type="Proteomes" id="UP000195489">
    <property type="component" value="Unassembled WGS sequence"/>
</dbReference>
<feature type="region of interest" description="Disordered" evidence="1">
    <location>
        <begin position="798"/>
        <end position="895"/>
    </location>
</feature>
<accession>A0A1D3LA57</accession>
<feature type="compositionally biased region" description="Basic and acidic residues" evidence="1">
    <location>
        <begin position="354"/>
        <end position="370"/>
    </location>
</feature>
<organism evidence="3 4">
    <name type="scientific">Plasmodium chabaudi chabaudi</name>
    <dbReference type="NCBI Taxonomy" id="31271"/>
    <lineage>
        <taxon>Eukaryota</taxon>
        <taxon>Sar</taxon>
        <taxon>Alveolata</taxon>
        <taxon>Apicomplexa</taxon>
        <taxon>Aconoidasida</taxon>
        <taxon>Haemosporida</taxon>
        <taxon>Plasmodiidae</taxon>
        <taxon>Plasmodium</taxon>
        <taxon>Plasmodium (Vinckeia)</taxon>
    </lineage>
</organism>
<feature type="compositionally biased region" description="Gly residues" evidence="1">
    <location>
        <begin position="662"/>
        <end position="704"/>
    </location>
</feature>
<dbReference type="AlphaFoldDB" id="A0A1D3LA57"/>
<feature type="compositionally biased region" description="Basic and acidic residues" evidence="1">
    <location>
        <begin position="327"/>
        <end position="338"/>
    </location>
</feature>
<feature type="compositionally biased region" description="Low complexity" evidence="1">
    <location>
        <begin position="450"/>
        <end position="463"/>
    </location>
</feature>
<evidence type="ECO:0000256" key="2">
    <source>
        <dbReference type="SAM" id="Phobius"/>
    </source>
</evidence>
<evidence type="ECO:0000256" key="1">
    <source>
        <dbReference type="SAM" id="MobiDB-lite"/>
    </source>
</evidence>
<feature type="compositionally biased region" description="Basic and acidic residues" evidence="1">
    <location>
        <begin position="397"/>
        <end position="412"/>
    </location>
</feature>
<feature type="compositionally biased region" description="Low complexity" evidence="1">
    <location>
        <begin position="564"/>
        <end position="575"/>
    </location>
</feature>
<feature type="compositionally biased region" description="Low complexity" evidence="1">
    <location>
        <begin position="831"/>
        <end position="846"/>
    </location>
</feature>
<keyword evidence="2" id="KW-0812">Transmembrane</keyword>
<feature type="compositionally biased region" description="Gly residues" evidence="1">
    <location>
        <begin position="640"/>
        <end position="655"/>
    </location>
</feature>
<feature type="compositionally biased region" description="Polar residues" evidence="1">
    <location>
        <begin position="291"/>
        <end position="301"/>
    </location>
</feature>
<protein>
    <submittedName>
        <fullName evidence="3">Plasmodium variant antigen protein Cir/Yir/Bir, putative</fullName>
    </submittedName>
</protein>
<feature type="region of interest" description="Disordered" evidence="1">
    <location>
        <begin position="249"/>
        <end position="723"/>
    </location>
</feature>
<keyword evidence="2" id="KW-0472">Membrane</keyword>
<proteinExistence type="predicted"/>
<dbReference type="InterPro" id="IPR006477">
    <property type="entry name" value="Yir_bir_cir"/>
</dbReference>
<dbReference type="EMBL" id="FMIM01000412">
    <property type="protein sequence ID" value="SCL93353.1"/>
    <property type="molecule type" value="Genomic_DNA"/>
</dbReference>
<evidence type="ECO:0000313" key="4">
    <source>
        <dbReference type="Proteomes" id="UP000195489"/>
    </source>
</evidence>
<keyword evidence="2" id="KW-1133">Transmembrane helix</keyword>
<reference evidence="3 4" key="1">
    <citation type="submission" date="2016-08" db="EMBL/GenBank/DDBJ databases">
        <authorList>
            <consortium name="Pathogen Informatics"/>
        </authorList>
    </citation>
    <scope>NUCLEOTIDE SEQUENCE [LARGE SCALE GENOMIC DNA]</scope>
    <source>
        <strain evidence="3 4">CB</strain>
    </source>
</reference>